<comment type="caution">
    <text evidence="1">The sequence shown here is derived from an EMBL/GenBank/DDBJ whole genome shotgun (WGS) entry which is preliminary data.</text>
</comment>
<accession>A0AAV9HLI6</accession>
<proteinExistence type="predicted"/>
<dbReference type="AlphaFoldDB" id="A0AAV9HLI6"/>
<reference evidence="1" key="1">
    <citation type="journal article" date="2023" name="Mol. Phylogenet. Evol.">
        <title>Genome-scale phylogeny and comparative genomics of the fungal order Sordariales.</title>
        <authorList>
            <person name="Hensen N."/>
            <person name="Bonometti L."/>
            <person name="Westerberg I."/>
            <person name="Brannstrom I.O."/>
            <person name="Guillou S."/>
            <person name="Cros-Aarteil S."/>
            <person name="Calhoun S."/>
            <person name="Haridas S."/>
            <person name="Kuo A."/>
            <person name="Mondo S."/>
            <person name="Pangilinan J."/>
            <person name="Riley R."/>
            <person name="LaButti K."/>
            <person name="Andreopoulos B."/>
            <person name="Lipzen A."/>
            <person name="Chen C."/>
            <person name="Yan M."/>
            <person name="Daum C."/>
            <person name="Ng V."/>
            <person name="Clum A."/>
            <person name="Steindorff A."/>
            <person name="Ohm R.A."/>
            <person name="Martin F."/>
            <person name="Silar P."/>
            <person name="Natvig D.O."/>
            <person name="Lalanne C."/>
            <person name="Gautier V."/>
            <person name="Ament-Velasquez S.L."/>
            <person name="Kruys A."/>
            <person name="Hutchinson M.I."/>
            <person name="Powell A.J."/>
            <person name="Barry K."/>
            <person name="Miller A.N."/>
            <person name="Grigoriev I.V."/>
            <person name="Debuchy R."/>
            <person name="Gladieux P."/>
            <person name="Hiltunen Thoren M."/>
            <person name="Johannesson H."/>
        </authorList>
    </citation>
    <scope>NUCLEOTIDE SEQUENCE</scope>
    <source>
        <strain evidence="1">PSN324</strain>
    </source>
</reference>
<name>A0AAV9HLI6_9PEZI</name>
<reference evidence="1" key="2">
    <citation type="submission" date="2023-06" db="EMBL/GenBank/DDBJ databases">
        <authorList>
            <consortium name="Lawrence Berkeley National Laboratory"/>
            <person name="Mondo S.J."/>
            <person name="Hensen N."/>
            <person name="Bonometti L."/>
            <person name="Westerberg I."/>
            <person name="Brannstrom I.O."/>
            <person name="Guillou S."/>
            <person name="Cros-Aarteil S."/>
            <person name="Calhoun S."/>
            <person name="Haridas S."/>
            <person name="Kuo A."/>
            <person name="Pangilinan J."/>
            <person name="Riley R."/>
            <person name="Labutti K."/>
            <person name="Andreopoulos B."/>
            <person name="Lipzen A."/>
            <person name="Chen C."/>
            <person name="Yanf M."/>
            <person name="Daum C."/>
            <person name="Ng V."/>
            <person name="Clum A."/>
            <person name="Steindorff A."/>
            <person name="Ohm R."/>
            <person name="Martin F."/>
            <person name="Silar P."/>
            <person name="Natvig D."/>
            <person name="Lalanne C."/>
            <person name="Gautier V."/>
            <person name="Ament-Velasquez S.L."/>
            <person name="Kruys A."/>
            <person name="Hutchinson M.I."/>
            <person name="Powell A.J."/>
            <person name="Barry K."/>
            <person name="Miller A.N."/>
            <person name="Grigoriev I.V."/>
            <person name="Debuchy R."/>
            <person name="Gladieux P."/>
            <person name="Thoren M.H."/>
            <person name="Johannesson H."/>
        </authorList>
    </citation>
    <scope>NUCLEOTIDE SEQUENCE</scope>
    <source>
        <strain evidence="1">PSN324</strain>
    </source>
</reference>
<protein>
    <submittedName>
        <fullName evidence="1">Uncharacterized protein</fullName>
    </submittedName>
</protein>
<evidence type="ECO:0000313" key="1">
    <source>
        <dbReference type="EMBL" id="KAK4460820.1"/>
    </source>
</evidence>
<organism evidence="1 2">
    <name type="scientific">Cladorrhinum samala</name>
    <dbReference type="NCBI Taxonomy" id="585594"/>
    <lineage>
        <taxon>Eukaryota</taxon>
        <taxon>Fungi</taxon>
        <taxon>Dikarya</taxon>
        <taxon>Ascomycota</taxon>
        <taxon>Pezizomycotina</taxon>
        <taxon>Sordariomycetes</taxon>
        <taxon>Sordariomycetidae</taxon>
        <taxon>Sordariales</taxon>
        <taxon>Podosporaceae</taxon>
        <taxon>Cladorrhinum</taxon>
    </lineage>
</organism>
<keyword evidence="2" id="KW-1185">Reference proteome</keyword>
<sequence>MQGVGSPRDQSTLHAVHGLAWDLGPWVDRGRMDQEGSTGRTGLPVVPKWPLHTGSSSSIPLPARLGQVDDNIRWVEGGQLGNTSHPIAVHHCMYVHGTKKSGLWLSHRVGHRPSASWAFAAGGVDLSIVNSPSALIGRRPSTVALHAHHTTCTKVSIAVPRRGSDGQARCPTASQAQPFAASRQSHLAVQTIFFLQDQSRPQVGTCKARTLCKRPPLSKAEKRRRAGL</sequence>
<dbReference type="Proteomes" id="UP001321749">
    <property type="component" value="Unassembled WGS sequence"/>
</dbReference>
<gene>
    <name evidence="1" type="ORF">QBC42DRAFT_253118</name>
</gene>
<dbReference type="EMBL" id="MU865004">
    <property type="protein sequence ID" value="KAK4460820.1"/>
    <property type="molecule type" value="Genomic_DNA"/>
</dbReference>
<evidence type="ECO:0000313" key="2">
    <source>
        <dbReference type="Proteomes" id="UP001321749"/>
    </source>
</evidence>